<dbReference type="PANTHER" id="PTHR23513:SF11">
    <property type="entry name" value="STAPHYLOFERRIN A TRANSPORTER"/>
    <property type="match status" value="1"/>
</dbReference>
<feature type="transmembrane region" description="Helical" evidence="6">
    <location>
        <begin position="310"/>
        <end position="330"/>
    </location>
</feature>
<dbReference type="Pfam" id="PF07690">
    <property type="entry name" value="MFS_1"/>
    <property type="match status" value="1"/>
</dbReference>
<protein>
    <submittedName>
        <fullName evidence="7">MFS transporter</fullName>
    </submittedName>
</protein>
<evidence type="ECO:0000256" key="6">
    <source>
        <dbReference type="SAM" id="Phobius"/>
    </source>
</evidence>
<proteinExistence type="predicted"/>
<name>A0ABW1C8E3_9ACTN</name>
<organism evidence="7 8">
    <name type="scientific">Nonomuraea harbinensis</name>
    <dbReference type="NCBI Taxonomy" id="1286938"/>
    <lineage>
        <taxon>Bacteria</taxon>
        <taxon>Bacillati</taxon>
        <taxon>Actinomycetota</taxon>
        <taxon>Actinomycetes</taxon>
        <taxon>Streptosporangiales</taxon>
        <taxon>Streptosporangiaceae</taxon>
        <taxon>Nonomuraea</taxon>
    </lineage>
</organism>
<reference evidence="8" key="1">
    <citation type="journal article" date="2019" name="Int. J. Syst. Evol. Microbiol.">
        <title>The Global Catalogue of Microorganisms (GCM) 10K type strain sequencing project: providing services to taxonomists for standard genome sequencing and annotation.</title>
        <authorList>
            <consortium name="The Broad Institute Genomics Platform"/>
            <consortium name="The Broad Institute Genome Sequencing Center for Infectious Disease"/>
            <person name="Wu L."/>
            <person name="Ma J."/>
        </authorList>
    </citation>
    <scope>NUCLEOTIDE SEQUENCE [LARGE SCALE GENOMIC DNA]</scope>
    <source>
        <strain evidence="8">CGMCC 4.7106</strain>
    </source>
</reference>
<evidence type="ECO:0000256" key="5">
    <source>
        <dbReference type="ARBA" id="ARBA00023136"/>
    </source>
</evidence>
<evidence type="ECO:0000256" key="4">
    <source>
        <dbReference type="ARBA" id="ARBA00022989"/>
    </source>
</evidence>
<dbReference type="PANTHER" id="PTHR23513">
    <property type="entry name" value="INTEGRAL MEMBRANE EFFLUX PROTEIN-RELATED"/>
    <property type="match status" value="1"/>
</dbReference>
<feature type="transmembrane region" description="Helical" evidence="6">
    <location>
        <begin position="370"/>
        <end position="392"/>
    </location>
</feature>
<keyword evidence="3 6" id="KW-0812">Transmembrane</keyword>
<keyword evidence="4 6" id="KW-1133">Transmembrane helix</keyword>
<keyword evidence="5 6" id="KW-0472">Membrane</keyword>
<dbReference type="EMBL" id="JBHSNW010000045">
    <property type="protein sequence ID" value="MFC5821990.1"/>
    <property type="molecule type" value="Genomic_DNA"/>
</dbReference>
<accession>A0ABW1C8E3</accession>
<dbReference type="Proteomes" id="UP001596096">
    <property type="component" value="Unassembled WGS sequence"/>
</dbReference>
<evidence type="ECO:0000313" key="7">
    <source>
        <dbReference type="EMBL" id="MFC5821990.1"/>
    </source>
</evidence>
<feature type="transmembrane region" description="Helical" evidence="6">
    <location>
        <begin position="224"/>
        <end position="246"/>
    </location>
</feature>
<evidence type="ECO:0000256" key="1">
    <source>
        <dbReference type="ARBA" id="ARBA00004651"/>
    </source>
</evidence>
<evidence type="ECO:0000313" key="8">
    <source>
        <dbReference type="Proteomes" id="UP001596096"/>
    </source>
</evidence>
<feature type="transmembrane region" description="Helical" evidence="6">
    <location>
        <begin position="47"/>
        <end position="68"/>
    </location>
</feature>
<keyword evidence="2" id="KW-1003">Cell membrane</keyword>
<feature type="transmembrane region" description="Helical" evidence="6">
    <location>
        <begin position="342"/>
        <end position="364"/>
    </location>
</feature>
<dbReference type="RefSeq" id="WP_219551599.1">
    <property type="nucleotide sequence ID" value="NZ_JAHKRN010000077.1"/>
</dbReference>
<evidence type="ECO:0000256" key="2">
    <source>
        <dbReference type="ARBA" id="ARBA00022475"/>
    </source>
</evidence>
<comment type="caution">
    <text evidence="7">The sequence shown here is derived from an EMBL/GenBank/DDBJ whole genome shotgun (WGS) entry which is preliminary data.</text>
</comment>
<dbReference type="CDD" id="cd06173">
    <property type="entry name" value="MFS_MefA_like"/>
    <property type="match status" value="1"/>
</dbReference>
<feature type="transmembrane region" description="Helical" evidence="6">
    <location>
        <begin position="160"/>
        <end position="186"/>
    </location>
</feature>
<evidence type="ECO:0000256" key="3">
    <source>
        <dbReference type="ARBA" id="ARBA00022692"/>
    </source>
</evidence>
<feature type="transmembrane region" description="Helical" evidence="6">
    <location>
        <begin position="285"/>
        <end position="304"/>
    </location>
</feature>
<feature type="transmembrane region" description="Helical" evidence="6">
    <location>
        <begin position="252"/>
        <end position="273"/>
    </location>
</feature>
<gene>
    <name evidence="7" type="ORF">ACFPUY_43505</name>
</gene>
<comment type="subcellular location">
    <subcellularLocation>
        <location evidence="1">Cell membrane</location>
        <topology evidence="1">Multi-pass membrane protein</topology>
    </subcellularLocation>
</comment>
<feature type="transmembrane region" description="Helical" evidence="6">
    <location>
        <begin position="89"/>
        <end position="111"/>
    </location>
</feature>
<sequence length="418" mass="42120">MESGAFRHAFAVTEFRALWGAMAVVRAGTQLGRVALAVLAYERTGSAAVTALVYALTLVPALVGGPLLGGLADRYPRRRLIVGCGLARAGLIALVAVPGIPLPVLCALVFASQLLESPAVAAQMALTPDILPEDVYQAGIAIQHLTSQIVSLAGFAAGGVLVAAVGTSGSLTLNAAAFALAALIVLRGVRPHPAARTREDGEGRRGGPLEGLRLLVSDHRLRSLLALAMLAGFQVVPEALAAPYAAGIGQGTAMVGLLMAAIPVGNVLGVFLFTRFCSTEARLRLLGPLACAASAPLVASALVPGPVAALVLWALVGMLGAYQVTANAEFVRIVPTERRGQVLGIASAALVAAQGVGMIVGGLLATHLGVTGALGVAGAAGLAAGVPAALAWRRARARAGEVVRGTAGHRAAPRDQAP</sequence>
<keyword evidence="8" id="KW-1185">Reference proteome</keyword>
<dbReference type="InterPro" id="IPR011701">
    <property type="entry name" value="MFS"/>
</dbReference>